<reference evidence="6 7" key="1">
    <citation type="submission" date="2021-05" db="EMBL/GenBank/DDBJ databases">
        <title>Fusibacter ferrireducens sp. nov., an anaerobic, sulfur- and Fe-reducing bacterium isolated from the mangrove sediment.</title>
        <authorList>
            <person name="Qiu D."/>
        </authorList>
    </citation>
    <scope>NUCLEOTIDE SEQUENCE [LARGE SCALE GENOMIC DNA]</scope>
    <source>
        <strain evidence="6 7">DSM 12116</strain>
    </source>
</reference>
<feature type="domain" description="SLH" evidence="5">
    <location>
        <begin position="24"/>
        <end position="83"/>
    </location>
</feature>
<dbReference type="Gene3D" id="2.60.40.4270">
    <property type="entry name" value="Listeria-Bacteroides repeat domain"/>
    <property type="match status" value="1"/>
</dbReference>
<accession>A0ABS5PN83</accession>
<dbReference type="PROSITE" id="PS51272">
    <property type="entry name" value="SLH"/>
    <property type="match status" value="3"/>
</dbReference>
<feature type="domain" description="SLH" evidence="5">
    <location>
        <begin position="146"/>
        <end position="209"/>
    </location>
</feature>
<dbReference type="Pfam" id="PF09479">
    <property type="entry name" value="Flg_new"/>
    <property type="match status" value="1"/>
</dbReference>
<dbReference type="InterPro" id="IPR051465">
    <property type="entry name" value="Cell_Envelope_Struct_Comp"/>
</dbReference>
<dbReference type="Gene3D" id="2.60.40.1080">
    <property type="match status" value="1"/>
</dbReference>
<protein>
    <submittedName>
        <fullName evidence="6">S-layer homology domain-containing protein</fullName>
    </submittedName>
</protein>
<dbReference type="Proteomes" id="UP000746471">
    <property type="component" value="Unassembled WGS sequence"/>
</dbReference>
<feature type="chain" id="PRO_5045521443" evidence="4">
    <location>
        <begin position="25"/>
        <end position="1116"/>
    </location>
</feature>
<keyword evidence="2" id="KW-0677">Repeat</keyword>
<keyword evidence="4" id="KW-0732">Signal</keyword>
<dbReference type="EMBL" id="JAHBCL010000011">
    <property type="protein sequence ID" value="MBS7526618.1"/>
    <property type="molecule type" value="Genomic_DNA"/>
</dbReference>
<organism evidence="6 7">
    <name type="scientific">Fusibacter paucivorans</name>
    <dbReference type="NCBI Taxonomy" id="76009"/>
    <lineage>
        <taxon>Bacteria</taxon>
        <taxon>Bacillati</taxon>
        <taxon>Bacillota</taxon>
        <taxon>Clostridia</taxon>
        <taxon>Eubacteriales</taxon>
        <taxon>Eubacteriales Family XII. Incertae Sedis</taxon>
        <taxon>Fusibacter</taxon>
    </lineage>
</organism>
<proteinExistence type="predicted"/>
<gene>
    <name evidence="6" type="ORF">KHM83_08015</name>
</gene>
<evidence type="ECO:0000256" key="1">
    <source>
        <dbReference type="ARBA" id="ARBA00004196"/>
    </source>
</evidence>
<dbReference type="RefSeq" id="WP_213236474.1">
    <property type="nucleotide sequence ID" value="NZ_JAHBCL010000011.1"/>
</dbReference>
<feature type="compositionally biased region" description="Gly residues" evidence="3">
    <location>
        <begin position="439"/>
        <end position="451"/>
    </location>
</feature>
<evidence type="ECO:0000259" key="5">
    <source>
        <dbReference type="PROSITE" id="PS51272"/>
    </source>
</evidence>
<comment type="subcellular location">
    <subcellularLocation>
        <location evidence="1">Cell envelope</location>
    </subcellularLocation>
</comment>
<evidence type="ECO:0000256" key="2">
    <source>
        <dbReference type="ARBA" id="ARBA00022737"/>
    </source>
</evidence>
<sequence length="1116" mass="118850">MKKFFSLLLAFSLILSSFTMPVFADTASGDDLSGHWAESVMRPWVEDGLLGGYGNGAYLPNATITRAEFCALLDNIVQIPEGTDSVSFSDVPKDQWYHDVVTKAASYGLISGSYGNFTPDQPISREAAAVIVEKLLNAQESELASIDNFKDGASVSTWAEEALNAMLQKGYLSGYPDGTIGAGKSITRAEAVVMLNKAFGTIINTAGTYTQENGVYAGNVTIASSDVILKDAVVKGDLYIAEAVGDGDVTLEGVTIEGDIIVKGGGENSIHFNNINVYGALIVKKVDNKVRIVASGTTKVNVTYLESGGLLIEDSLAAEGFGSVVLSAEDLKDMNVELVGNFDSVDVKSEGFAVNLGEKTVVNKLTVSEKATAFKLAGKGTVKAAEVNASNTKLDVVIDKVNVGEKAEGVTANGKDVNAGFEGQVDEDGPQDNNTPAGGSTGGSSGGGSGGNTETPVAVLTLSDSSVHMTTNDHVEITATVQYTTSSLTKANIVWASSDPSVVSVSKNGTEISNAAGVYKGTNTIAAFTTSEGVKVGVYVVKDPDAADPLASANVYTMKEIAVKVSLTTATMYDVTFEVKDGDTTTMPKQSIPEGKAAVEPTAPTQAGYTFLGWYLNDVKYDFSKPVTGDMTLKAKWEVATVKYVDSRFDAGYPTIAVNDKGYITVTLKLKETPTTKVTAYMIADPHNAHMLPDVAAVTHGHTGSGDSVVWASYNGYYEITDSASHTITTTAKLNDEKAIAAIVLSDGTTVSTEPTIVEIKEDVSDELDTTPPRVASIYVNNDRTKLYIYTDDELDGNSSASASDFTLTNKGKPVVITAVDVIEDAIQYYDAIELTVSGLSASDFAKDLKLSYTGSTITDRAQTPNKFEIFTIKDVEDSVPVIKDVFVASDLSVLGFTMTPGIETDDESSDYYTIKAYYASDYASILPGSELSISEDDIGFNMDDINFVYDIDTSLTPMTGYEIYVVATVTTIAGDRSDANSSAIIPKILSAPTMTKADYDSSYDEISIQYSGILDDSVMGCNYDLKITDSSDNVIATSSLRGEAWAYYHTNSDNSYTGTSEVVFDNNFFYGTLPPPTSGMKVYIRYNPKHQGGYLQDVAGNEVIAPTDWMLMSLY</sequence>
<evidence type="ECO:0000256" key="3">
    <source>
        <dbReference type="SAM" id="MobiDB-lite"/>
    </source>
</evidence>
<dbReference type="InterPro" id="IPR013378">
    <property type="entry name" value="InlB-like_B-rpt"/>
</dbReference>
<evidence type="ECO:0000256" key="4">
    <source>
        <dbReference type="SAM" id="SignalP"/>
    </source>
</evidence>
<dbReference type="InterPro" id="IPR042229">
    <property type="entry name" value="Listeria/Bacterioides_rpt_sf"/>
</dbReference>
<feature type="signal peptide" evidence="4">
    <location>
        <begin position="1"/>
        <end position="24"/>
    </location>
</feature>
<keyword evidence="7" id="KW-1185">Reference proteome</keyword>
<dbReference type="Pfam" id="PF00395">
    <property type="entry name" value="SLH"/>
    <property type="match status" value="3"/>
</dbReference>
<dbReference type="InterPro" id="IPR001119">
    <property type="entry name" value="SLH_dom"/>
</dbReference>
<dbReference type="PANTHER" id="PTHR43308:SF1">
    <property type="entry name" value="OUTER MEMBRANE PROTEIN ALPHA"/>
    <property type="match status" value="1"/>
</dbReference>
<comment type="caution">
    <text evidence="6">The sequence shown here is derived from an EMBL/GenBank/DDBJ whole genome shotgun (WGS) entry which is preliminary data.</text>
</comment>
<name>A0ABS5PN83_9FIRM</name>
<evidence type="ECO:0000313" key="7">
    <source>
        <dbReference type="Proteomes" id="UP000746471"/>
    </source>
</evidence>
<evidence type="ECO:0000313" key="6">
    <source>
        <dbReference type="EMBL" id="MBS7526618.1"/>
    </source>
</evidence>
<dbReference type="PANTHER" id="PTHR43308">
    <property type="entry name" value="OUTER MEMBRANE PROTEIN ALPHA-RELATED"/>
    <property type="match status" value="1"/>
</dbReference>
<feature type="domain" description="SLH" evidence="5">
    <location>
        <begin position="84"/>
        <end position="145"/>
    </location>
</feature>
<feature type="region of interest" description="Disordered" evidence="3">
    <location>
        <begin position="413"/>
        <end position="456"/>
    </location>
</feature>